<sequence length="85" mass="10273">MCLNFCRLFKAESKEHTFSEAEEMRSRLEYLQSRLEKTRQLFDMETDPEKIEAIVYEEKAILIRLDHLIKNAKERNITISYCDRI</sequence>
<reference evidence="1 2" key="1">
    <citation type="submission" date="2015-09" db="EMBL/GenBank/DDBJ databases">
        <authorList>
            <consortium name="Pathogen Informatics"/>
        </authorList>
    </citation>
    <scope>NUCLEOTIDE SEQUENCE [LARGE SCALE GENOMIC DNA]</scope>
    <source>
        <strain evidence="1 2">2789STDY5834928</strain>
    </source>
</reference>
<gene>
    <name evidence="1" type="ORF">ERS852540_00218</name>
</gene>
<evidence type="ECO:0000313" key="2">
    <source>
        <dbReference type="Proteomes" id="UP000095662"/>
    </source>
</evidence>
<dbReference type="STRING" id="39492.ERS852540_00218"/>
<protein>
    <submittedName>
        <fullName evidence="1">Uncharacterized protein</fullName>
    </submittedName>
</protein>
<evidence type="ECO:0000313" key="1">
    <source>
        <dbReference type="EMBL" id="CUQ81190.1"/>
    </source>
</evidence>
<organism evidence="1 2">
    <name type="scientific">[Eubacterium] siraeum</name>
    <dbReference type="NCBI Taxonomy" id="39492"/>
    <lineage>
        <taxon>Bacteria</taxon>
        <taxon>Bacillati</taxon>
        <taxon>Bacillota</taxon>
        <taxon>Clostridia</taxon>
        <taxon>Eubacteriales</taxon>
        <taxon>Oscillospiraceae</taxon>
        <taxon>Oscillospiraceae incertae sedis</taxon>
    </lineage>
</organism>
<accession>A0A174ZDK1</accession>
<proteinExistence type="predicted"/>
<name>A0A174ZDK1_9FIRM</name>
<dbReference type="EMBL" id="CZBY01000001">
    <property type="protein sequence ID" value="CUQ81190.1"/>
    <property type="molecule type" value="Genomic_DNA"/>
</dbReference>
<dbReference type="AlphaFoldDB" id="A0A174ZDK1"/>
<dbReference type="Proteomes" id="UP000095662">
    <property type="component" value="Unassembled WGS sequence"/>
</dbReference>